<name>A0ACB9C6Q9_ARCLA</name>
<keyword evidence="2" id="KW-1185">Reference proteome</keyword>
<protein>
    <submittedName>
        <fullName evidence="1">Uncharacterized protein</fullName>
    </submittedName>
</protein>
<organism evidence="1 2">
    <name type="scientific">Arctium lappa</name>
    <name type="common">Greater burdock</name>
    <name type="synonym">Lappa major</name>
    <dbReference type="NCBI Taxonomy" id="4217"/>
    <lineage>
        <taxon>Eukaryota</taxon>
        <taxon>Viridiplantae</taxon>
        <taxon>Streptophyta</taxon>
        <taxon>Embryophyta</taxon>
        <taxon>Tracheophyta</taxon>
        <taxon>Spermatophyta</taxon>
        <taxon>Magnoliopsida</taxon>
        <taxon>eudicotyledons</taxon>
        <taxon>Gunneridae</taxon>
        <taxon>Pentapetalae</taxon>
        <taxon>asterids</taxon>
        <taxon>campanulids</taxon>
        <taxon>Asterales</taxon>
        <taxon>Asteraceae</taxon>
        <taxon>Carduoideae</taxon>
        <taxon>Cardueae</taxon>
        <taxon>Arctiinae</taxon>
        <taxon>Arctium</taxon>
    </lineage>
</organism>
<gene>
    <name evidence="1" type="ORF">L6452_18598</name>
</gene>
<dbReference type="EMBL" id="CM042051">
    <property type="protein sequence ID" value="KAI3729925.1"/>
    <property type="molecule type" value="Genomic_DNA"/>
</dbReference>
<dbReference type="Proteomes" id="UP001055879">
    <property type="component" value="Linkage Group LG05"/>
</dbReference>
<accession>A0ACB9C6Q9</accession>
<sequence length="510" mass="56180">MMLIIPIVLLILPYPGFCDLNFSFPSFDSSSCDEDGDFICMGSVVSRNGSLIITPVDDERKMNGKNSSVNLIGRVLYKTPVVAWPASFSTTFTIRIVNDPDSALFGDGMAFVIAQDDRPSPPQSYGSYLGILGPSTEGGVVHQLAVELDTFMNEYESDPDDNHIAIDTISIRDPVVVKSLEKTGIDLKSGRDITVQIIYDGWDKILRIFVAYTGEPLVEFIKKRIVMKKTVPRQVYIGFTGSTATARESHEILNWNFTLFVLPEGSLKTAIGLSKREAFLVIILPILFGISILAAAIFPFAIRAFRQNKQRKQRHCEIQNLSLNAANAPKVFRYRTLSKATKNFSKDKLLGTGGFGSVFKGQLSDPPKTVAVKKVSATSTQGEKEYLAEICTIGRLKHKNLVQLEGELLNCVDRNLDEKYNVDQVTRTLMVGLACLHPGSRFRPCMRKVVQVLLNPDEPLMSLPASRPLVVSLSFNSSTVSSVGTDSGGSMQSLPEEMTITRNPSCSDET</sequence>
<proteinExistence type="predicted"/>
<reference evidence="1 2" key="2">
    <citation type="journal article" date="2022" name="Mol. Ecol. Resour.">
        <title>The genomes of chicory, endive, great burdock and yacon provide insights into Asteraceae paleo-polyploidization history and plant inulin production.</title>
        <authorList>
            <person name="Fan W."/>
            <person name="Wang S."/>
            <person name="Wang H."/>
            <person name="Wang A."/>
            <person name="Jiang F."/>
            <person name="Liu H."/>
            <person name="Zhao H."/>
            <person name="Xu D."/>
            <person name="Zhang Y."/>
        </authorList>
    </citation>
    <scope>NUCLEOTIDE SEQUENCE [LARGE SCALE GENOMIC DNA]</scope>
    <source>
        <strain evidence="2">cv. Niubang</strain>
    </source>
</reference>
<evidence type="ECO:0000313" key="2">
    <source>
        <dbReference type="Proteomes" id="UP001055879"/>
    </source>
</evidence>
<reference evidence="2" key="1">
    <citation type="journal article" date="2022" name="Mol. Ecol. Resour.">
        <title>The genomes of chicory, endive, great burdock and yacon provide insights into Asteraceae palaeo-polyploidization history and plant inulin production.</title>
        <authorList>
            <person name="Fan W."/>
            <person name="Wang S."/>
            <person name="Wang H."/>
            <person name="Wang A."/>
            <person name="Jiang F."/>
            <person name="Liu H."/>
            <person name="Zhao H."/>
            <person name="Xu D."/>
            <person name="Zhang Y."/>
        </authorList>
    </citation>
    <scope>NUCLEOTIDE SEQUENCE [LARGE SCALE GENOMIC DNA]</scope>
    <source>
        <strain evidence="2">cv. Niubang</strain>
    </source>
</reference>
<evidence type="ECO:0000313" key="1">
    <source>
        <dbReference type="EMBL" id="KAI3729925.1"/>
    </source>
</evidence>
<comment type="caution">
    <text evidence="1">The sequence shown here is derived from an EMBL/GenBank/DDBJ whole genome shotgun (WGS) entry which is preliminary data.</text>
</comment>